<dbReference type="Proteomes" id="UP000244855">
    <property type="component" value="Unassembled WGS sequence"/>
</dbReference>
<evidence type="ECO:0000256" key="1">
    <source>
        <dbReference type="SAM" id="MobiDB-lite"/>
    </source>
</evidence>
<keyword evidence="3" id="KW-1185">Reference proteome</keyword>
<protein>
    <recommendedName>
        <fullName evidence="4">F-box domain-containing protein</fullName>
    </recommendedName>
</protein>
<organism evidence="2 3">
    <name type="scientific">Periconia macrospinosa</name>
    <dbReference type="NCBI Taxonomy" id="97972"/>
    <lineage>
        <taxon>Eukaryota</taxon>
        <taxon>Fungi</taxon>
        <taxon>Dikarya</taxon>
        <taxon>Ascomycota</taxon>
        <taxon>Pezizomycotina</taxon>
        <taxon>Dothideomycetes</taxon>
        <taxon>Pleosporomycetidae</taxon>
        <taxon>Pleosporales</taxon>
        <taxon>Massarineae</taxon>
        <taxon>Periconiaceae</taxon>
        <taxon>Periconia</taxon>
    </lineage>
</organism>
<feature type="region of interest" description="Disordered" evidence="1">
    <location>
        <begin position="289"/>
        <end position="313"/>
    </location>
</feature>
<evidence type="ECO:0008006" key="4">
    <source>
        <dbReference type="Google" id="ProtNLM"/>
    </source>
</evidence>
<dbReference type="EMBL" id="KZ805309">
    <property type="protein sequence ID" value="PVI06347.1"/>
    <property type="molecule type" value="Genomic_DNA"/>
</dbReference>
<dbReference type="OrthoDB" id="3939900at2759"/>
<sequence length="313" mass="35084">MAQPTPGLVALPQELLLEISRLLPADAILSLKLTHPVLNIALPPLPLLDETLLTECARLAIERLLTPSKSSCVVKRCFICRRWYPSNMFTSSKSPMCASAPPTTETPIPEIVELPPFFCAWHVGRLTRVVQTGPGGRNKWASDLKRMCMHLGCIQGWEDCDCRCDSCGFTEVRTYTRYLNNDSECRRFTFWRKVAVEDKIDPQARTRGLLYAREECQNGELFRKAGTACTGSVINLPVHFQPVVGMKTLDTSPPHFRPVESPFLGPNLFPMASSFLALCVSRIRSLYESRPEDSNPPVPPSCNRSRMSDIPVF</sequence>
<gene>
    <name evidence="2" type="ORF">DM02DRAFT_15322</name>
</gene>
<evidence type="ECO:0000313" key="2">
    <source>
        <dbReference type="EMBL" id="PVI06347.1"/>
    </source>
</evidence>
<evidence type="ECO:0000313" key="3">
    <source>
        <dbReference type="Proteomes" id="UP000244855"/>
    </source>
</evidence>
<reference evidence="2 3" key="1">
    <citation type="journal article" date="2018" name="Sci. Rep.">
        <title>Comparative genomics provides insights into the lifestyle and reveals functional heterogeneity of dark septate endophytic fungi.</title>
        <authorList>
            <person name="Knapp D.G."/>
            <person name="Nemeth J.B."/>
            <person name="Barry K."/>
            <person name="Hainaut M."/>
            <person name="Henrissat B."/>
            <person name="Johnson J."/>
            <person name="Kuo A."/>
            <person name="Lim J.H.P."/>
            <person name="Lipzen A."/>
            <person name="Nolan M."/>
            <person name="Ohm R.A."/>
            <person name="Tamas L."/>
            <person name="Grigoriev I.V."/>
            <person name="Spatafora J.W."/>
            <person name="Nagy L.G."/>
            <person name="Kovacs G.M."/>
        </authorList>
    </citation>
    <scope>NUCLEOTIDE SEQUENCE [LARGE SCALE GENOMIC DNA]</scope>
    <source>
        <strain evidence="2 3">DSE2036</strain>
    </source>
</reference>
<accession>A0A2V1E717</accession>
<dbReference type="AlphaFoldDB" id="A0A2V1E717"/>
<proteinExistence type="predicted"/>
<name>A0A2V1E717_9PLEO</name>